<dbReference type="AlphaFoldDB" id="N1U854"/>
<dbReference type="EMBL" id="AHMI02000309">
    <property type="protein sequence ID" value="EMY12290.1"/>
    <property type="molecule type" value="Genomic_DNA"/>
</dbReference>
<reference evidence="1 2" key="1">
    <citation type="submission" date="2013-02" db="EMBL/GenBank/DDBJ databases">
        <authorList>
            <person name="Harkins D.M."/>
            <person name="Durkin A.S."/>
            <person name="Brinkac L.M."/>
            <person name="Haft D.H."/>
            <person name="Selengut J.D."/>
            <person name="Sanka R."/>
            <person name="DePew J."/>
            <person name="Purushe J."/>
            <person name="Haake D.A."/>
            <person name="Matsunaga J."/>
            <person name="Vinetz J.M."/>
            <person name="Sutton G.G."/>
            <person name="Nierman W.C."/>
            <person name="Fouts D.E."/>
        </authorList>
    </citation>
    <scope>NUCLEOTIDE SEQUENCE [LARGE SCALE GENOMIC DNA]</scope>
    <source>
        <strain evidence="1 2">Ecochallenge</strain>
    </source>
</reference>
<name>N1U854_9LEPT</name>
<protein>
    <submittedName>
        <fullName evidence="1">Uncharacterized protein</fullName>
    </submittedName>
</protein>
<evidence type="ECO:0000313" key="1">
    <source>
        <dbReference type="EMBL" id="EMY12290.1"/>
    </source>
</evidence>
<sequence length="52" mass="5969">MFSLFRSFTKPSILVLFVIVPEIVSASPKKPGVFELLGGYQPNWGRFFPIYF</sequence>
<comment type="caution">
    <text evidence="1">The sequence shown here is derived from an EMBL/GenBank/DDBJ whole genome shotgun (WGS) entry which is preliminary data.</text>
</comment>
<accession>N1U854</accession>
<evidence type="ECO:0000313" key="2">
    <source>
        <dbReference type="Proteomes" id="UP000012249"/>
    </source>
</evidence>
<proteinExistence type="predicted"/>
<gene>
    <name evidence="1" type="ORF">LEP1GSC043_3625</name>
</gene>
<dbReference type="Proteomes" id="UP000012249">
    <property type="component" value="Unassembled WGS sequence"/>
</dbReference>
<organism evidence="1 2">
    <name type="scientific">Leptospira weilii str. Ecochallenge</name>
    <dbReference type="NCBI Taxonomy" id="1049986"/>
    <lineage>
        <taxon>Bacteria</taxon>
        <taxon>Pseudomonadati</taxon>
        <taxon>Spirochaetota</taxon>
        <taxon>Spirochaetia</taxon>
        <taxon>Leptospirales</taxon>
        <taxon>Leptospiraceae</taxon>
        <taxon>Leptospira</taxon>
    </lineage>
</organism>